<dbReference type="Proteomes" id="UP001357733">
    <property type="component" value="Unassembled WGS sequence"/>
</dbReference>
<dbReference type="RefSeq" id="WP_324618795.1">
    <property type="nucleotide sequence ID" value="NZ_JAYKOT010000001.1"/>
</dbReference>
<dbReference type="GO" id="GO:0004642">
    <property type="term" value="F:phosphoribosylformylglycinamidine synthase activity"/>
    <property type="evidence" value="ECO:0007669"/>
    <property type="project" value="UniProtKB-EC"/>
</dbReference>
<evidence type="ECO:0000313" key="1">
    <source>
        <dbReference type="EMBL" id="MEB3428764.1"/>
    </source>
</evidence>
<proteinExistence type="predicted"/>
<reference evidence="1 2" key="1">
    <citation type="submission" date="2024-01" db="EMBL/GenBank/DDBJ databases">
        <title>Complete genome sequence of Citroniella saccharovorans strain M6.X9, isolated from human fecal sample.</title>
        <authorList>
            <person name="Cheng G."/>
            <person name="Westerholm M."/>
            <person name="Schnurer A."/>
        </authorList>
    </citation>
    <scope>NUCLEOTIDE SEQUENCE [LARGE SCALE GENOMIC DNA]</scope>
    <source>
        <strain evidence="1 2">DSM 29873</strain>
    </source>
</reference>
<accession>A0AAW9MNZ4</accession>
<dbReference type="SMART" id="SM01211">
    <property type="entry name" value="GATase_5"/>
    <property type="match status" value="1"/>
</dbReference>
<dbReference type="GO" id="GO:0006164">
    <property type="term" value="P:purine nucleotide biosynthetic process"/>
    <property type="evidence" value="ECO:0007669"/>
    <property type="project" value="TreeGrafter"/>
</dbReference>
<dbReference type="GO" id="GO:0005737">
    <property type="term" value="C:cytoplasm"/>
    <property type="evidence" value="ECO:0007669"/>
    <property type="project" value="TreeGrafter"/>
</dbReference>
<keyword evidence="2" id="KW-1185">Reference proteome</keyword>
<dbReference type="PANTHER" id="PTHR10099:SF1">
    <property type="entry name" value="PHOSPHORIBOSYLFORMYLGLYCINAMIDINE SYNTHASE"/>
    <property type="match status" value="1"/>
</dbReference>
<dbReference type="PROSITE" id="PS51273">
    <property type="entry name" value="GATASE_TYPE_1"/>
    <property type="match status" value="1"/>
</dbReference>
<organism evidence="1 2">
    <name type="scientific">Citroniella saccharovorans</name>
    <dbReference type="NCBI Taxonomy" id="2053367"/>
    <lineage>
        <taxon>Bacteria</taxon>
        <taxon>Bacillati</taxon>
        <taxon>Bacillota</taxon>
        <taxon>Tissierellia</taxon>
        <taxon>Tissierellales</taxon>
        <taxon>Peptoniphilaceae</taxon>
        <taxon>Citroniella</taxon>
    </lineage>
</organism>
<dbReference type="InterPro" id="IPR029062">
    <property type="entry name" value="Class_I_gatase-like"/>
</dbReference>
<dbReference type="SUPFAM" id="SSF52317">
    <property type="entry name" value="Class I glutamine amidotransferase-like"/>
    <property type="match status" value="1"/>
</dbReference>
<dbReference type="EC" id="6.3.5.3" evidence="1"/>
<keyword evidence="1" id="KW-0436">Ligase</keyword>
<comment type="caution">
    <text evidence="1">The sequence shown here is derived from an EMBL/GenBank/DDBJ whole genome shotgun (WGS) entry which is preliminary data.</text>
</comment>
<gene>
    <name evidence="1" type="ORF">VLK81_01790</name>
</gene>
<dbReference type="PANTHER" id="PTHR10099">
    <property type="entry name" value="PHOSPHORIBOSYLFORMYLGLYCINAMIDINE SYNTHASE"/>
    <property type="match status" value="1"/>
</dbReference>
<evidence type="ECO:0000313" key="2">
    <source>
        <dbReference type="Proteomes" id="UP001357733"/>
    </source>
</evidence>
<dbReference type="Gene3D" id="3.40.50.880">
    <property type="match status" value="1"/>
</dbReference>
<sequence>MKKIKESIRKHLEDKKLILGICNGFQALVKSGLLPYSKLGEKDGKVTTLFRNNIGRHVSKIVSTRYEGANSPWLSGFKEGEVFETIVSHGEGKFQTDSDTLRDIEERGLVAFRYVDSHNNPTMNGRFNPNSSLNAIEGLVSEDGLILGKMGHSERYEEDLLKNIPGNKMQNIFKNAKEYFSK</sequence>
<dbReference type="EMBL" id="JAYKOT010000001">
    <property type="protein sequence ID" value="MEB3428764.1"/>
    <property type="molecule type" value="Genomic_DNA"/>
</dbReference>
<protein>
    <submittedName>
        <fullName evidence="1">Phosphoribosylformylglycinamidine synthase subunit PurQ</fullName>
        <ecNumber evidence="1">6.3.5.3</ecNumber>
    </submittedName>
</protein>
<name>A0AAW9MNZ4_9FIRM</name>
<dbReference type="Pfam" id="PF13507">
    <property type="entry name" value="GATase_5"/>
    <property type="match status" value="1"/>
</dbReference>
<dbReference type="AlphaFoldDB" id="A0AAW9MNZ4"/>